<reference evidence="1 2" key="1">
    <citation type="journal article" date="2021" name="BMC Genomics">
        <title>Datura genome reveals duplications of psychoactive alkaloid biosynthetic genes and high mutation rate following tissue culture.</title>
        <authorList>
            <person name="Rajewski A."/>
            <person name="Carter-House D."/>
            <person name="Stajich J."/>
            <person name="Litt A."/>
        </authorList>
    </citation>
    <scope>NUCLEOTIDE SEQUENCE [LARGE SCALE GENOMIC DNA]</scope>
    <source>
        <strain evidence="1">AR-01</strain>
    </source>
</reference>
<protein>
    <submittedName>
        <fullName evidence="1">Uncharacterized protein</fullName>
    </submittedName>
</protein>
<comment type="caution">
    <text evidence="1">The sequence shown here is derived from an EMBL/GenBank/DDBJ whole genome shotgun (WGS) entry which is preliminary data.</text>
</comment>
<accession>A0ABS8ST97</accession>
<organism evidence="1 2">
    <name type="scientific">Datura stramonium</name>
    <name type="common">Jimsonweed</name>
    <name type="synonym">Common thornapple</name>
    <dbReference type="NCBI Taxonomy" id="4076"/>
    <lineage>
        <taxon>Eukaryota</taxon>
        <taxon>Viridiplantae</taxon>
        <taxon>Streptophyta</taxon>
        <taxon>Embryophyta</taxon>
        <taxon>Tracheophyta</taxon>
        <taxon>Spermatophyta</taxon>
        <taxon>Magnoliopsida</taxon>
        <taxon>eudicotyledons</taxon>
        <taxon>Gunneridae</taxon>
        <taxon>Pentapetalae</taxon>
        <taxon>asterids</taxon>
        <taxon>lamiids</taxon>
        <taxon>Solanales</taxon>
        <taxon>Solanaceae</taxon>
        <taxon>Solanoideae</taxon>
        <taxon>Datureae</taxon>
        <taxon>Datura</taxon>
    </lineage>
</organism>
<dbReference type="Proteomes" id="UP000823775">
    <property type="component" value="Unassembled WGS sequence"/>
</dbReference>
<proteinExistence type="predicted"/>
<dbReference type="EMBL" id="JACEIK010000748">
    <property type="protein sequence ID" value="MCD7461724.1"/>
    <property type="molecule type" value="Genomic_DNA"/>
</dbReference>
<keyword evidence="2" id="KW-1185">Reference proteome</keyword>
<name>A0ABS8ST97_DATST</name>
<evidence type="ECO:0000313" key="1">
    <source>
        <dbReference type="EMBL" id="MCD7461724.1"/>
    </source>
</evidence>
<evidence type="ECO:0000313" key="2">
    <source>
        <dbReference type="Proteomes" id="UP000823775"/>
    </source>
</evidence>
<gene>
    <name evidence="1" type="ORF">HAX54_046892</name>
</gene>
<sequence>TIRGVIQPRKEKVVDPTHPLYDSSKRCAFHSNSQGHDTEESVALNHKNCIAKAPLTIEGQSSVLPTKRSIHQHSIQIENKDRRQSAYITGHKGFHLCNRTQGSPHEAVLLRRPFTFTIALPVGGLLHLQFPRQSEALYITIALPVGGPLHLKLPRYSEALYIYSCPASQRPLLYYSCPAKMVVFYYKFVSPVKGFPTLHLLLQPEAKL</sequence>
<feature type="non-terminal residue" evidence="1">
    <location>
        <position position="1"/>
    </location>
</feature>